<gene>
    <name evidence="8" type="primary">chrA</name>
    <name evidence="8" type="ORF">F9K24_22455</name>
</gene>
<comment type="similarity">
    <text evidence="2">Belongs to the chromate ion transporter (CHR) (TC 2.A.51) family.</text>
</comment>
<feature type="transmembrane region" description="Helical" evidence="7">
    <location>
        <begin position="256"/>
        <end position="276"/>
    </location>
</feature>
<keyword evidence="3" id="KW-1003">Cell membrane</keyword>
<reference evidence="8 9" key="1">
    <citation type="submission" date="2019-10" db="EMBL/GenBank/DDBJ databases">
        <title>Extracellular Electron Transfer in a Candidatus Methanoperedens spp. Enrichment Culture.</title>
        <authorList>
            <person name="Berger S."/>
            <person name="Rangel Shaw D."/>
            <person name="Berben T."/>
            <person name="In 'T Zandt M."/>
            <person name="Frank J."/>
            <person name="Reimann J."/>
            <person name="Jetten M.S.M."/>
            <person name="Welte C.U."/>
        </authorList>
    </citation>
    <scope>NUCLEOTIDE SEQUENCE [LARGE SCALE GENOMIC DNA]</scope>
    <source>
        <strain evidence="8">SB12</strain>
    </source>
</reference>
<feature type="transmembrane region" description="Helical" evidence="7">
    <location>
        <begin position="93"/>
        <end position="116"/>
    </location>
</feature>
<feature type="transmembrane region" description="Helical" evidence="7">
    <location>
        <begin position="122"/>
        <end position="143"/>
    </location>
</feature>
<comment type="subcellular location">
    <subcellularLocation>
        <location evidence="1">Cell membrane</location>
        <topology evidence="1">Multi-pass membrane protein</topology>
    </subcellularLocation>
</comment>
<evidence type="ECO:0000256" key="2">
    <source>
        <dbReference type="ARBA" id="ARBA00005262"/>
    </source>
</evidence>
<dbReference type="PANTHER" id="PTHR33567:SF3">
    <property type="entry name" value="CHROMATE ION TRANSPORTER (EUROFUNG)"/>
    <property type="match status" value="1"/>
</dbReference>
<keyword evidence="5 7" id="KW-1133">Transmembrane helix</keyword>
<dbReference type="EMBL" id="WBUI01000065">
    <property type="protein sequence ID" value="KAB2927772.1"/>
    <property type="molecule type" value="Genomic_DNA"/>
</dbReference>
<feature type="transmembrane region" description="Helical" evidence="7">
    <location>
        <begin position="175"/>
        <end position="195"/>
    </location>
</feature>
<sequence>MDSASPEKDEAAGAAPPPFREAFLFWLKLGWISFGGPAGQIAIMHQELVDKKRWISNDRFLHALNYCMLLPGPEAQQLATYIGWLLHRTRGGIAAGVLFVLPSVFILFALSSVYVAFGTLPWVAAVFNGLKAAVLAIVLAAVIKIGKKSLKNNLLIAIAVISFVATYFFKFPFPALIVTVGIVGAIGSQLAPGLFTAGSKSGSAAPLAGQVEEHGRTTSLVRNLKLLAIFIALWGVPLIALYALLPGSIFATEALFFTKAAFLTFGGAYSLLGYIAQAGVEQYGWLTSLQMMDGLGLAETTPGPLIMVVQFVGFVAGWNHPATLGPALGSLTGSLVATYFTFLPSFMFIFLGAPYVERLAGNSRMSAALATITPAVVGVILNLGVWFGSHVLFPAGGFAWFPALLAIAAFCLLQFFKIGIIPIIAGSGALGLAWHLLGL</sequence>
<evidence type="ECO:0000256" key="3">
    <source>
        <dbReference type="ARBA" id="ARBA00022475"/>
    </source>
</evidence>
<name>A0A833GWZ6_9LEPT</name>
<keyword evidence="6 7" id="KW-0472">Membrane</keyword>
<keyword evidence="4 7" id="KW-0812">Transmembrane</keyword>
<accession>A0A833GWZ6</accession>
<evidence type="ECO:0000313" key="8">
    <source>
        <dbReference type="EMBL" id="KAB2927772.1"/>
    </source>
</evidence>
<dbReference type="Proteomes" id="UP000460298">
    <property type="component" value="Unassembled WGS sequence"/>
</dbReference>
<feature type="transmembrane region" description="Helical" evidence="7">
    <location>
        <begin position="336"/>
        <end position="356"/>
    </location>
</feature>
<dbReference type="InterPro" id="IPR003370">
    <property type="entry name" value="Chromate_transpt"/>
</dbReference>
<feature type="transmembrane region" description="Helical" evidence="7">
    <location>
        <begin position="420"/>
        <end position="437"/>
    </location>
</feature>
<dbReference type="Pfam" id="PF02417">
    <property type="entry name" value="Chromate_transp"/>
    <property type="match status" value="2"/>
</dbReference>
<dbReference type="GO" id="GO:0015109">
    <property type="term" value="F:chromate transmembrane transporter activity"/>
    <property type="evidence" value="ECO:0007669"/>
    <property type="project" value="InterPro"/>
</dbReference>
<feature type="transmembrane region" description="Helical" evidence="7">
    <location>
        <begin position="368"/>
        <end position="387"/>
    </location>
</feature>
<feature type="transmembrane region" description="Helical" evidence="7">
    <location>
        <begin position="226"/>
        <end position="244"/>
    </location>
</feature>
<dbReference type="NCBIfam" id="TIGR00937">
    <property type="entry name" value="2A51"/>
    <property type="match status" value="1"/>
</dbReference>
<evidence type="ECO:0000256" key="1">
    <source>
        <dbReference type="ARBA" id="ARBA00004651"/>
    </source>
</evidence>
<evidence type="ECO:0000256" key="4">
    <source>
        <dbReference type="ARBA" id="ARBA00022692"/>
    </source>
</evidence>
<dbReference type="AlphaFoldDB" id="A0A833GWZ6"/>
<protein>
    <submittedName>
        <fullName evidence="8">Chromate efflux transporter</fullName>
    </submittedName>
</protein>
<evidence type="ECO:0000256" key="7">
    <source>
        <dbReference type="SAM" id="Phobius"/>
    </source>
</evidence>
<evidence type="ECO:0000313" key="9">
    <source>
        <dbReference type="Proteomes" id="UP000460298"/>
    </source>
</evidence>
<comment type="caution">
    <text evidence="8">The sequence shown here is derived from an EMBL/GenBank/DDBJ whole genome shotgun (WGS) entry which is preliminary data.</text>
</comment>
<feature type="transmembrane region" description="Helical" evidence="7">
    <location>
        <begin position="393"/>
        <end position="413"/>
    </location>
</feature>
<evidence type="ECO:0000256" key="6">
    <source>
        <dbReference type="ARBA" id="ARBA00023136"/>
    </source>
</evidence>
<feature type="transmembrane region" description="Helical" evidence="7">
    <location>
        <begin position="297"/>
        <end position="316"/>
    </location>
</feature>
<proteinExistence type="inferred from homology"/>
<dbReference type="PANTHER" id="PTHR33567">
    <property type="entry name" value="CHROMATE ION TRANSPORTER (EUROFUNG)"/>
    <property type="match status" value="1"/>
</dbReference>
<dbReference type="GO" id="GO:0005886">
    <property type="term" value="C:plasma membrane"/>
    <property type="evidence" value="ECO:0007669"/>
    <property type="project" value="UniProtKB-SubCell"/>
</dbReference>
<feature type="transmembrane region" description="Helical" evidence="7">
    <location>
        <begin position="23"/>
        <end position="43"/>
    </location>
</feature>
<feature type="transmembrane region" description="Helical" evidence="7">
    <location>
        <begin position="150"/>
        <end position="169"/>
    </location>
</feature>
<evidence type="ECO:0000256" key="5">
    <source>
        <dbReference type="ARBA" id="ARBA00022989"/>
    </source>
</evidence>
<dbReference type="PIRSF" id="PIRSF004810">
    <property type="entry name" value="ChrA"/>
    <property type="match status" value="1"/>
</dbReference>
<dbReference type="InterPro" id="IPR014047">
    <property type="entry name" value="Chr_Tranpt_l_chain"/>
</dbReference>
<organism evidence="8 9">
    <name type="scientific">Leptonema illini</name>
    <dbReference type="NCBI Taxonomy" id="183"/>
    <lineage>
        <taxon>Bacteria</taxon>
        <taxon>Pseudomonadati</taxon>
        <taxon>Spirochaetota</taxon>
        <taxon>Spirochaetia</taxon>
        <taxon>Leptospirales</taxon>
        <taxon>Leptospiraceae</taxon>
        <taxon>Leptonema</taxon>
    </lineage>
</organism>